<evidence type="ECO:0000313" key="4">
    <source>
        <dbReference type="Proteomes" id="UP000198287"/>
    </source>
</evidence>
<feature type="region of interest" description="Disordered" evidence="1">
    <location>
        <begin position="350"/>
        <end position="384"/>
    </location>
</feature>
<comment type="caution">
    <text evidence="3">The sequence shown here is derived from an EMBL/GenBank/DDBJ whole genome shotgun (WGS) entry which is preliminary data.</text>
</comment>
<evidence type="ECO:0000256" key="1">
    <source>
        <dbReference type="SAM" id="MobiDB-lite"/>
    </source>
</evidence>
<keyword evidence="4" id="KW-1185">Reference proteome</keyword>
<keyword evidence="2" id="KW-0732">Signal</keyword>
<dbReference type="EMBL" id="LNIX01000005">
    <property type="protein sequence ID" value="OXA54512.1"/>
    <property type="molecule type" value="Genomic_DNA"/>
</dbReference>
<dbReference type="Proteomes" id="UP000198287">
    <property type="component" value="Unassembled WGS sequence"/>
</dbReference>
<evidence type="ECO:0000313" key="3">
    <source>
        <dbReference type="EMBL" id="OXA54512.1"/>
    </source>
</evidence>
<dbReference type="AlphaFoldDB" id="A0A226EA56"/>
<name>A0A226EA56_FOLCA</name>
<accession>A0A226EA56</accession>
<proteinExistence type="predicted"/>
<evidence type="ECO:0000256" key="2">
    <source>
        <dbReference type="SAM" id="SignalP"/>
    </source>
</evidence>
<feature type="chain" id="PRO_5012466164" evidence="2">
    <location>
        <begin position="26"/>
        <end position="384"/>
    </location>
</feature>
<reference evidence="3 4" key="1">
    <citation type="submission" date="2015-12" db="EMBL/GenBank/DDBJ databases">
        <title>The genome of Folsomia candida.</title>
        <authorList>
            <person name="Faddeeva A."/>
            <person name="Derks M.F."/>
            <person name="Anvar Y."/>
            <person name="Smit S."/>
            <person name="Van Straalen N."/>
            <person name="Roelofs D."/>
        </authorList>
    </citation>
    <scope>NUCLEOTIDE SEQUENCE [LARGE SCALE GENOMIC DNA]</scope>
    <source>
        <strain evidence="3 4">VU population</strain>
        <tissue evidence="3">Whole body</tissue>
    </source>
</reference>
<sequence>MSGQLFCIWAILLVAAAATTPSSRSTRTLGSLFRGRTKQVKEPEPQVFQNVIGTPLVYQVRYYDHQQYAGGQQGKAVDKVGGSGVSDQQQQGMVQQVVGNSVVTDQQVQQQQRRYQYHNYYPYQGGQVVPTQQFQYPPFVYVQVPGRTTPVQVQVQQQQQQQPQQYYFPQAAVPPSPVVCYYYVDPGVTEVVGDRVVQQQQQQQQPYVVGGGVVVGVVQQQQPGVGVVQPGVIQPGVVQPTVVQGQGVGVGVGVVQPETRSQPGNGVHYTNRVRPPNFTQQVQQQQPIVPIPVQVGVGGVGVGYPYNVPSGYGNYQSIAQQAYYPHYFNPVVAAASSQVPDFYYQPYHKQPQEKISSVEGTSQGVKEQQGQQTGGSSDKTISEE</sequence>
<protein>
    <submittedName>
        <fullName evidence="3">Uncharacterized protein</fullName>
    </submittedName>
</protein>
<gene>
    <name evidence="3" type="ORF">Fcan01_10799</name>
</gene>
<organism evidence="3 4">
    <name type="scientific">Folsomia candida</name>
    <name type="common">Springtail</name>
    <dbReference type="NCBI Taxonomy" id="158441"/>
    <lineage>
        <taxon>Eukaryota</taxon>
        <taxon>Metazoa</taxon>
        <taxon>Ecdysozoa</taxon>
        <taxon>Arthropoda</taxon>
        <taxon>Hexapoda</taxon>
        <taxon>Collembola</taxon>
        <taxon>Entomobryomorpha</taxon>
        <taxon>Isotomoidea</taxon>
        <taxon>Isotomidae</taxon>
        <taxon>Proisotominae</taxon>
        <taxon>Folsomia</taxon>
    </lineage>
</organism>
<feature type="signal peptide" evidence="2">
    <location>
        <begin position="1"/>
        <end position="25"/>
    </location>
</feature>
<feature type="compositionally biased region" description="Polar residues" evidence="1">
    <location>
        <begin position="353"/>
        <end position="384"/>
    </location>
</feature>